<dbReference type="PROSITE" id="PS00321">
    <property type="entry name" value="RECA_1"/>
    <property type="match status" value="1"/>
</dbReference>
<evidence type="ECO:0000256" key="11">
    <source>
        <dbReference type="RuleBase" id="RU004527"/>
    </source>
</evidence>
<proteinExistence type="inferred from homology"/>
<dbReference type="NCBIfam" id="TIGR02012">
    <property type="entry name" value="tigrfam_recA"/>
    <property type="match status" value="1"/>
</dbReference>
<organism evidence="14 15">
    <name type="scientific">Adlercreutzia caecimuris</name>
    <dbReference type="NCBI Taxonomy" id="671266"/>
    <lineage>
        <taxon>Bacteria</taxon>
        <taxon>Bacillati</taxon>
        <taxon>Actinomycetota</taxon>
        <taxon>Coriobacteriia</taxon>
        <taxon>Eggerthellales</taxon>
        <taxon>Eggerthellaceae</taxon>
        <taxon>Adlercreutzia</taxon>
    </lineage>
</organism>
<dbReference type="PANTHER" id="PTHR45900">
    <property type="entry name" value="RECA"/>
    <property type="match status" value="1"/>
</dbReference>
<evidence type="ECO:0000256" key="3">
    <source>
        <dbReference type="ARBA" id="ARBA00022741"/>
    </source>
</evidence>
<dbReference type="PANTHER" id="PTHR45900:SF1">
    <property type="entry name" value="MITOCHONDRIAL DNA REPAIR PROTEIN RECA HOMOLOG-RELATED"/>
    <property type="match status" value="1"/>
</dbReference>
<dbReference type="InterPro" id="IPR003593">
    <property type="entry name" value="AAA+_ATPase"/>
</dbReference>
<dbReference type="InterPro" id="IPR049428">
    <property type="entry name" value="RecA-like_N"/>
</dbReference>
<evidence type="ECO:0000313" key="14">
    <source>
        <dbReference type="EMBL" id="THG38329.1"/>
    </source>
</evidence>
<dbReference type="RefSeq" id="WP_016308843.1">
    <property type="nucleotide sequence ID" value="NZ_CAOKMQ010000003.1"/>
</dbReference>
<comment type="caution">
    <text evidence="14">The sequence shown here is derived from an EMBL/GenBank/DDBJ whole genome shotgun (WGS) entry which is preliminary data.</text>
</comment>
<dbReference type="GO" id="GO:0006281">
    <property type="term" value="P:DNA repair"/>
    <property type="evidence" value="ECO:0007669"/>
    <property type="project" value="UniProtKB-UniRule"/>
</dbReference>
<dbReference type="InterPro" id="IPR020588">
    <property type="entry name" value="RecA_ATP-bd"/>
</dbReference>
<dbReference type="GO" id="GO:0140664">
    <property type="term" value="F:ATP-dependent DNA damage sensor activity"/>
    <property type="evidence" value="ECO:0007669"/>
    <property type="project" value="InterPro"/>
</dbReference>
<dbReference type="PRINTS" id="PR00142">
    <property type="entry name" value="RECA"/>
</dbReference>
<gene>
    <name evidence="9 14" type="primary">recA</name>
    <name evidence="14" type="ORF">E5986_02610</name>
</gene>
<evidence type="ECO:0000256" key="10">
    <source>
        <dbReference type="RuleBase" id="RU000526"/>
    </source>
</evidence>
<dbReference type="InterPro" id="IPR013765">
    <property type="entry name" value="DNA_recomb/repair_RecA"/>
</dbReference>
<evidence type="ECO:0000256" key="4">
    <source>
        <dbReference type="ARBA" id="ARBA00022840"/>
    </source>
</evidence>
<name>A0A4S4G404_9ACTN</name>
<dbReference type="GO" id="GO:0003684">
    <property type="term" value="F:damaged DNA binding"/>
    <property type="evidence" value="ECO:0007669"/>
    <property type="project" value="UniProtKB-UniRule"/>
</dbReference>
<dbReference type="Proteomes" id="UP000308978">
    <property type="component" value="Unassembled WGS sequence"/>
</dbReference>
<dbReference type="SMART" id="SM00382">
    <property type="entry name" value="AAA"/>
    <property type="match status" value="1"/>
</dbReference>
<evidence type="ECO:0000256" key="5">
    <source>
        <dbReference type="ARBA" id="ARBA00023125"/>
    </source>
</evidence>
<keyword evidence="9" id="KW-0963">Cytoplasm</keyword>
<comment type="similarity">
    <text evidence="1 9 11">Belongs to the RecA family.</text>
</comment>
<keyword evidence="7 9" id="KW-0742">SOS response</keyword>
<dbReference type="AlphaFoldDB" id="A0A4S4G404"/>
<sequence length="352" mass="37736">MNEDKEKMLKLTTDQIESKFGKGSIMTLGEGGGDLNIGVIPTGALPLDAALGIGGVPRGRIIEIYGPESSGKTTLALQILAEAQALGGIVAFIDAEHALDPVYAARIGVDIDEVLISQPDTGEQALEICDMLVRSGAIDCVIVDSVAALVPRAEIEGEMGDTTVGLQARLMSQALRKLAGSLSKSNTTCIFINQLREKIGVMFGNPETTTGGRALKFFSSVRIDIRRIDSIKQNGDVVGNRVRAKVVKNKVAPPFRQAEFDLMYGEGISREGCIVDMAVECGVAKKSGAWYTYGEERLGQGREAAKQTLKENPDLREELETKVREAYEIPIIEAPAEGDSFSPAPKTPGKKK</sequence>
<dbReference type="GO" id="GO:0003697">
    <property type="term" value="F:single-stranded DNA binding"/>
    <property type="evidence" value="ECO:0007669"/>
    <property type="project" value="UniProtKB-UniRule"/>
</dbReference>
<keyword evidence="9 10" id="KW-0234">DNA repair</keyword>
<evidence type="ECO:0000256" key="7">
    <source>
        <dbReference type="ARBA" id="ARBA00023236"/>
    </source>
</evidence>
<dbReference type="PROSITE" id="PS50163">
    <property type="entry name" value="RECA_3"/>
    <property type="match status" value="1"/>
</dbReference>
<dbReference type="InterPro" id="IPR049261">
    <property type="entry name" value="RecA-like_C"/>
</dbReference>
<dbReference type="Gene3D" id="3.40.50.300">
    <property type="entry name" value="P-loop containing nucleotide triphosphate hydrolases"/>
    <property type="match status" value="1"/>
</dbReference>
<keyword evidence="3 9" id="KW-0547">Nucleotide-binding</keyword>
<dbReference type="SUPFAM" id="SSF54752">
    <property type="entry name" value="RecA protein, C-terminal domain"/>
    <property type="match status" value="1"/>
</dbReference>
<comment type="function">
    <text evidence="9">Can catalyze the hydrolysis of ATP in the presence of single-stranded DNA, the ATP-dependent uptake of single-stranded DNA by duplex DNA, and the ATP-dependent hybridization of homologous single-stranded DNAs. It interacts with LexA causing its activation and leading to its autocatalytic cleavage.</text>
</comment>
<keyword evidence="5 9" id="KW-0238">DNA-binding</keyword>
<evidence type="ECO:0000256" key="6">
    <source>
        <dbReference type="ARBA" id="ARBA00023172"/>
    </source>
</evidence>
<protein>
    <recommendedName>
        <fullName evidence="2 9">Protein RecA</fullName>
    </recommendedName>
    <alternativeName>
        <fullName evidence="8 9">Recombinase A</fullName>
    </alternativeName>
</protein>
<dbReference type="CDD" id="cd00983">
    <property type="entry name" value="RecA"/>
    <property type="match status" value="1"/>
</dbReference>
<evidence type="ECO:0000256" key="9">
    <source>
        <dbReference type="HAMAP-Rule" id="MF_00268"/>
    </source>
</evidence>
<keyword evidence="9 11" id="KW-0227">DNA damage</keyword>
<evidence type="ECO:0000313" key="15">
    <source>
        <dbReference type="Proteomes" id="UP000308978"/>
    </source>
</evidence>
<dbReference type="HAMAP" id="MF_00268">
    <property type="entry name" value="RecA"/>
    <property type="match status" value="1"/>
</dbReference>
<evidence type="ECO:0000259" key="12">
    <source>
        <dbReference type="PROSITE" id="PS50162"/>
    </source>
</evidence>
<dbReference type="EMBL" id="SSTJ01000002">
    <property type="protein sequence ID" value="THG38329.1"/>
    <property type="molecule type" value="Genomic_DNA"/>
</dbReference>
<dbReference type="InterPro" id="IPR020587">
    <property type="entry name" value="RecA_monomer-monomer_interface"/>
</dbReference>
<evidence type="ECO:0000256" key="2">
    <source>
        <dbReference type="ARBA" id="ARBA00015553"/>
    </source>
</evidence>
<dbReference type="InterPro" id="IPR027417">
    <property type="entry name" value="P-loop_NTPase"/>
</dbReference>
<feature type="domain" description="RecA family profile 1" evidence="12">
    <location>
        <begin position="36"/>
        <end position="195"/>
    </location>
</feature>
<feature type="binding site" evidence="9">
    <location>
        <begin position="66"/>
        <end position="73"/>
    </location>
    <ligand>
        <name>ATP</name>
        <dbReference type="ChEBI" id="CHEBI:30616"/>
    </ligand>
</feature>
<dbReference type="GO" id="GO:0005829">
    <property type="term" value="C:cytosol"/>
    <property type="evidence" value="ECO:0007669"/>
    <property type="project" value="TreeGrafter"/>
</dbReference>
<feature type="domain" description="RecA family profile 2" evidence="13">
    <location>
        <begin position="200"/>
        <end position="273"/>
    </location>
</feature>
<dbReference type="GO" id="GO:0005524">
    <property type="term" value="F:ATP binding"/>
    <property type="evidence" value="ECO:0007669"/>
    <property type="project" value="UniProtKB-UniRule"/>
</dbReference>
<dbReference type="Pfam" id="PF21096">
    <property type="entry name" value="RecA_C"/>
    <property type="match status" value="1"/>
</dbReference>
<evidence type="ECO:0000256" key="8">
    <source>
        <dbReference type="ARBA" id="ARBA00033319"/>
    </source>
</evidence>
<dbReference type="InterPro" id="IPR023400">
    <property type="entry name" value="RecA_C_sf"/>
</dbReference>
<comment type="subcellular location">
    <subcellularLocation>
        <location evidence="9">Cytoplasm</location>
    </subcellularLocation>
</comment>
<dbReference type="FunFam" id="3.40.50.300:FF:000087">
    <property type="entry name" value="Recombinase RecA"/>
    <property type="match status" value="1"/>
</dbReference>
<accession>A0A4S4G404</accession>
<reference evidence="14 15" key="1">
    <citation type="submission" date="2019-04" db="EMBL/GenBank/DDBJ databases">
        <title>Microbes associate with the intestines of laboratory mice.</title>
        <authorList>
            <person name="Navarre W."/>
            <person name="Wong E."/>
            <person name="Huang K.C."/>
            <person name="Tropini C."/>
            <person name="Ng K."/>
            <person name="Yu B."/>
        </authorList>
    </citation>
    <scope>NUCLEOTIDE SEQUENCE [LARGE SCALE GENOMIC DNA]</scope>
    <source>
        <strain evidence="14 15">NM80_B27</strain>
    </source>
</reference>
<dbReference type="GO" id="GO:0009432">
    <property type="term" value="P:SOS response"/>
    <property type="evidence" value="ECO:0007669"/>
    <property type="project" value="UniProtKB-UniRule"/>
</dbReference>
<dbReference type="PROSITE" id="PS50162">
    <property type="entry name" value="RECA_2"/>
    <property type="match status" value="1"/>
</dbReference>
<dbReference type="Pfam" id="PF00154">
    <property type="entry name" value="RecA_N"/>
    <property type="match status" value="1"/>
</dbReference>
<dbReference type="GeneID" id="82190214"/>
<evidence type="ECO:0000259" key="13">
    <source>
        <dbReference type="PROSITE" id="PS50163"/>
    </source>
</evidence>
<dbReference type="SUPFAM" id="SSF52540">
    <property type="entry name" value="P-loop containing nucleoside triphosphate hydrolases"/>
    <property type="match status" value="1"/>
</dbReference>
<dbReference type="InterPro" id="IPR020584">
    <property type="entry name" value="DNA_recomb/repair_RecA_CS"/>
</dbReference>
<dbReference type="GO" id="GO:0006310">
    <property type="term" value="P:DNA recombination"/>
    <property type="evidence" value="ECO:0007669"/>
    <property type="project" value="UniProtKB-UniRule"/>
</dbReference>
<evidence type="ECO:0000256" key="1">
    <source>
        <dbReference type="ARBA" id="ARBA00009391"/>
    </source>
</evidence>
<keyword evidence="4 9" id="KW-0067">ATP-binding</keyword>
<keyword evidence="6 9" id="KW-0233">DNA recombination</keyword>